<reference evidence="2 3" key="1">
    <citation type="submission" date="2024-03" db="EMBL/GenBank/DDBJ databases">
        <title>Natural products discovery in diverse microorganisms through a two-stage MS feature dereplication strategy.</title>
        <authorList>
            <person name="Zhang R."/>
        </authorList>
    </citation>
    <scope>NUCLEOTIDE SEQUENCE [LARGE SCALE GENOMIC DNA]</scope>
    <source>
        <strain evidence="2 3">18930</strain>
    </source>
</reference>
<dbReference type="Proteomes" id="UP001432000">
    <property type="component" value="Chromosome"/>
</dbReference>
<accession>A0ABZ2PDG1</accession>
<name>A0ABZ2PDG1_9NOCA</name>
<evidence type="ECO:0000256" key="1">
    <source>
        <dbReference type="SAM" id="SignalP"/>
    </source>
</evidence>
<dbReference type="EMBL" id="CP147846">
    <property type="protein sequence ID" value="WXG67022.1"/>
    <property type="molecule type" value="Genomic_DNA"/>
</dbReference>
<keyword evidence="3" id="KW-1185">Reference proteome</keyword>
<feature type="chain" id="PRO_5045231153" description="Ig-like domain-containing protein" evidence="1">
    <location>
        <begin position="26"/>
        <end position="105"/>
    </location>
</feature>
<gene>
    <name evidence="2" type="ORF">WDS16_17370</name>
</gene>
<evidence type="ECO:0000313" key="2">
    <source>
        <dbReference type="EMBL" id="WXG67022.1"/>
    </source>
</evidence>
<evidence type="ECO:0008006" key="4">
    <source>
        <dbReference type="Google" id="ProtNLM"/>
    </source>
</evidence>
<sequence length="105" mass="11355">MIKKLVATTAIALGLAAGLAPTASADPWTWYDATGEFVDVFAPGGISTGSAYTPGTKSIVVSPYGTSRLIECRGDGHYVQKECRQEGRWLVRAAQYPLRDTWFLT</sequence>
<organism evidence="2 3">
    <name type="scientific">Rhodococcus sovatensis</name>
    <dbReference type="NCBI Taxonomy" id="1805840"/>
    <lineage>
        <taxon>Bacteria</taxon>
        <taxon>Bacillati</taxon>
        <taxon>Actinomycetota</taxon>
        <taxon>Actinomycetes</taxon>
        <taxon>Mycobacteriales</taxon>
        <taxon>Nocardiaceae</taxon>
        <taxon>Rhodococcus</taxon>
    </lineage>
</organism>
<keyword evidence="1" id="KW-0732">Signal</keyword>
<proteinExistence type="predicted"/>
<feature type="signal peptide" evidence="1">
    <location>
        <begin position="1"/>
        <end position="25"/>
    </location>
</feature>
<evidence type="ECO:0000313" key="3">
    <source>
        <dbReference type="Proteomes" id="UP001432000"/>
    </source>
</evidence>
<dbReference type="RefSeq" id="WP_338886446.1">
    <property type="nucleotide sequence ID" value="NZ_CP147846.1"/>
</dbReference>
<protein>
    <recommendedName>
        <fullName evidence="4">Ig-like domain-containing protein</fullName>
    </recommendedName>
</protein>